<gene>
    <name evidence="3" type="primary">Dsim\GD10456</name>
    <name evidence="3" type="ORF">Dsim_GD10456</name>
</gene>
<dbReference type="PANTHER" id="PTHR21255:SF65">
    <property type="entry name" value="TCTEX1 DOMAIN-CONTAINING PROTEIN 2"/>
    <property type="match status" value="1"/>
</dbReference>
<proteinExistence type="inferred from homology"/>
<feature type="region of interest" description="Disordered" evidence="2">
    <location>
        <begin position="118"/>
        <end position="145"/>
    </location>
</feature>
<dbReference type="STRING" id="7240.B4QDV7"/>
<evidence type="ECO:0000313" key="4">
    <source>
        <dbReference type="Proteomes" id="UP000000304"/>
    </source>
</evidence>
<dbReference type="PANTHER" id="PTHR21255">
    <property type="entry name" value="T-COMPLEX-ASSOCIATED-TESTIS-EXPRESSED 1/ DYNEIN LIGHT CHAIN"/>
    <property type="match status" value="1"/>
</dbReference>
<dbReference type="InterPro" id="IPR005334">
    <property type="entry name" value="Tctex-1-like"/>
</dbReference>
<organism evidence="3 4">
    <name type="scientific">Drosophila simulans</name>
    <name type="common">Fruit fly</name>
    <dbReference type="NCBI Taxonomy" id="7240"/>
    <lineage>
        <taxon>Eukaryota</taxon>
        <taxon>Metazoa</taxon>
        <taxon>Ecdysozoa</taxon>
        <taxon>Arthropoda</taxon>
        <taxon>Hexapoda</taxon>
        <taxon>Insecta</taxon>
        <taxon>Pterygota</taxon>
        <taxon>Neoptera</taxon>
        <taxon>Endopterygota</taxon>
        <taxon>Diptera</taxon>
        <taxon>Brachycera</taxon>
        <taxon>Muscomorpha</taxon>
        <taxon>Ephydroidea</taxon>
        <taxon>Drosophilidae</taxon>
        <taxon>Drosophila</taxon>
        <taxon>Sophophora</taxon>
    </lineage>
</organism>
<dbReference type="InterPro" id="IPR038586">
    <property type="entry name" value="Tctex-1-like_sf"/>
</dbReference>
<dbReference type="AlphaFoldDB" id="B4QDV7"/>
<dbReference type="SMR" id="B4QDV7"/>
<name>B4QDV7_DROSI</name>
<feature type="compositionally biased region" description="Basic and acidic residues" evidence="2">
    <location>
        <begin position="136"/>
        <end position="145"/>
    </location>
</feature>
<accession>B4QDV7</accession>
<dbReference type="Pfam" id="PF03645">
    <property type="entry name" value="Tctex-1"/>
    <property type="match status" value="1"/>
</dbReference>
<feature type="region of interest" description="Disordered" evidence="2">
    <location>
        <begin position="1"/>
        <end position="20"/>
    </location>
</feature>
<dbReference type="CDD" id="cd21451">
    <property type="entry name" value="DLC-like_TCTEX1D"/>
    <property type="match status" value="1"/>
</dbReference>
<dbReference type="Proteomes" id="UP000000304">
    <property type="component" value="Chromosome 2R"/>
</dbReference>
<keyword evidence="4" id="KW-1185">Reference proteome</keyword>
<reference evidence="3 4" key="1">
    <citation type="journal article" date="2007" name="Nature">
        <title>Evolution of genes and genomes on the Drosophila phylogeny.</title>
        <authorList>
            <consortium name="Drosophila 12 Genomes Consortium"/>
            <person name="Clark A.G."/>
            <person name="Eisen M.B."/>
            <person name="Smith D.R."/>
            <person name="Bergman C.M."/>
            <person name="Oliver B."/>
            <person name="Markow T.A."/>
            <person name="Kaufman T.C."/>
            <person name="Kellis M."/>
            <person name="Gelbart W."/>
            <person name="Iyer V.N."/>
            <person name="Pollard D.A."/>
            <person name="Sackton T.B."/>
            <person name="Larracuente A.M."/>
            <person name="Singh N.D."/>
            <person name="Abad J.P."/>
            <person name="Abt D.N."/>
            <person name="Adryan B."/>
            <person name="Aguade M."/>
            <person name="Akashi H."/>
            <person name="Anderson W.W."/>
            <person name="Aquadro C.F."/>
            <person name="Ardell D.H."/>
            <person name="Arguello R."/>
            <person name="Artieri C.G."/>
            <person name="Barbash D.A."/>
            <person name="Barker D."/>
            <person name="Barsanti P."/>
            <person name="Batterham P."/>
            <person name="Batzoglou S."/>
            <person name="Begun D."/>
            <person name="Bhutkar A."/>
            <person name="Blanco E."/>
            <person name="Bosak S.A."/>
            <person name="Bradley R.K."/>
            <person name="Brand A.D."/>
            <person name="Brent M.R."/>
            <person name="Brooks A.N."/>
            <person name="Brown R.H."/>
            <person name="Butlin R.K."/>
            <person name="Caggese C."/>
            <person name="Calvi B.R."/>
            <person name="Bernardo de Carvalho A."/>
            <person name="Caspi A."/>
            <person name="Castrezana S."/>
            <person name="Celniker S.E."/>
            <person name="Chang J.L."/>
            <person name="Chapple C."/>
            <person name="Chatterji S."/>
            <person name="Chinwalla A."/>
            <person name="Civetta A."/>
            <person name="Clifton S.W."/>
            <person name="Comeron J.M."/>
            <person name="Costello J.C."/>
            <person name="Coyne J.A."/>
            <person name="Daub J."/>
            <person name="David R.G."/>
            <person name="Delcher A.L."/>
            <person name="Delehaunty K."/>
            <person name="Do C.B."/>
            <person name="Ebling H."/>
            <person name="Edwards K."/>
            <person name="Eickbush T."/>
            <person name="Evans J.D."/>
            <person name="Filipski A."/>
            <person name="Findeiss S."/>
            <person name="Freyhult E."/>
            <person name="Fulton L."/>
            <person name="Fulton R."/>
            <person name="Garcia A.C."/>
            <person name="Gardiner A."/>
            <person name="Garfield D.A."/>
            <person name="Garvin B.E."/>
            <person name="Gibson G."/>
            <person name="Gilbert D."/>
            <person name="Gnerre S."/>
            <person name="Godfrey J."/>
            <person name="Good R."/>
            <person name="Gotea V."/>
            <person name="Gravely B."/>
            <person name="Greenberg A.J."/>
            <person name="Griffiths-Jones S."/>
            <person name="Gross S."/>
            <person name="Guigo R."/>
            <person name="Gustafson E.A."/>
            <person name="Haerty W."/>
            <person name="Hahn M.W."/>
            <person name="Halligan D.L."/>
            <person name="Halpern A.L."/>
            <person name="Halter G.M."/>
            <person name="Han M.V."/>
            <person name="Heger A."/>
            <person name="Hillier L."/>
            <person name="Hinrichs A.S."/>
            <person name="Holmes I."/>
            <person name="Hoskins R.A."/>
            <person name="Hubisz M.J."/>
            <person name="Hultmark D."/>
            <person name="Huntley M.A."/>
            <person name="Jaffe D.B."/>
            <person name="Jagadeeshan S."/>
            <person name="Jeck W.R."/>
            <person name="Johnson J."/>
            <person name="Jones C.D."/>
            <person name="Jordan W.C."/>
            <person name="Karpen G.H."/>
            <person name="Kataoka E."/>
            <person name="Keightley P.D."/>
            <person name="Kheradpour P."/>
            <person name="Kirkness E.F."/>
            <person name="Koerich L.B."/>
            <person name="Kristiansen K."/>
            <person name="Kudrna D."/>
            <person name="Kulathinal R.J."/>
            <person name="Kumar S."/>
            <person name="Kwok R."/>
            <person name="Lander E."/>
            <person name="Langley C.H."/>
            <person name="Lapoint R."/>
            <person name="Lazzaro B.P."/>
            <person name="Lee S.J."/>
            <person name="Levesque L."/>
            <person name="Li R."/>
            <person name="Lin C.F."/>
            <person name="Lin M.F."/>
            <person name="Lindblad-Toh K."/>
            <person name="Llopart A."/>
            <person name="Long M."/>
            <person name="Low L."/>
            <person name="Lozovsky E."/>
            <person name="Lu J."/>
            <person name="Luo M."/>
            <person name="Machado C.A."/>
            <person name="Makalowski W."/>
            <person name="Marzo M."/>
            <person name="Matsuda M."/>
            <person name="Matzkin L."/>
            <person name="McAllister B."/>
            <person name="McBride C.S."/>
            <person name="McKernan B."/>
            <person name="McKernan K."/>
            <person name="Mendez-Lago M."/>
            <person name="Minx P."/>
            <person name="Mollenhauer M.U."/>
            <person name="Montooth K."/>
            <person name="Mount S.M."/>
            <person name="Mu X."/>
            <person name="Myers E."/>
            <person name="Negre B."/>
            <person name="Newfeld S."/>
            <person name="Nielsen R."/>
            <person name="Noor M.A."/>
            <person name="O'Grady P."/>
            <person name="Pachter L."/>
            <person name="Papaceit M."/>
            <person name="Parisi M.J."/>
            <person name="Parisi M."/>
            <person name="Parts L."/>
            <person name="Pedersen J.S."/>
            <person name="Pesole G."/>
            <person name="Phillippy A.M."/>
            <person name="Ponting C.P."/>
            <person name="Pop M."/>
            <person name="Porcelli D."/>
            <person name="Powell J.R."/>
            <person name="Prohaska S."/>
            <person name="Pruitt K."/>
            <person name="Puig M."/>
            <person name="Quesneville H."/>
            <person name="Ram K.R."/>
            <person name="Rand D."/>
            <person name="Rasmussen M.D."/>
            <person name="Reed L.K."/>
            <person name="Reenan R."/>
            <person name="Reily A."/>
            <person name="Remington K.A."/>
            <person name="Rieger T.T."/>
            <person name="Ritchie M.G."/>
            <person name="Robin C."/>
            <person name="Rogers Y.H."/>
            <person name="Rohde C."/>
            <person name="Rozas J."/>
            <person name="Rubenfield M.J."/>
            <person name="Ruiz A."/>
            <person name="Russo S."/>
            <person name="Salzberg S.L."/>
            <person name="Sanchez-Gracia A."/>
            <person name="Saranga D.J."/>
            <person name="Sato H."/>
            <person name="Schaeffer S.W."/>
            <person name="Schatz M.C."/>
            <person name="Schlenke T."/>
            <person name="Schwartz R."/>
            <person name="Segarra C."/>
            <person name="Singh R.S."/>
            <person name="Sirot L."/>
            <person name="Sirota M."/>
            <person name="Sisneros N.B."/>
            <person name="Smith C.D."/>
            <person name="Smith T.F."/>
            <person name="Spieth J."/>
            <person name="Stage D.E."/>
            <person name="Stark A."/>
            <person name="Stephan W."/>
            <person name="Strausberg R.L."/>
            <person name="Strempel S."/>
            <person name="Sturgill D."/>
            <person name="Sutton G."/>
            <person name="Sutton G.G."/>
            <person name="Tao W."/>
            <person name="Teichmann S."/>
            <person name="Tobari Y.N."/>
            <person name="Tomimura Y."/>
            <person name="Tsolas J.M."/>
            <person name="Valente V.L."/>
            <person name="Venter E."/>
            <person name="Venter J.C."/>
            <person name="Vicario S."/>
            <person name="Vieira F.G."/>
            <person name="Vilella A.J."/>
            <person name="Villasante A."/>
            <person name="Walenz B."/>
            <person name="Wang J."/>
            <person name="Wasserman M."/>
            <person name="Watts T."/>
            <person name="Wilson D."/>
            <person name="Wilson R.K."/>
            <person name="Wing R.A."/>
            <person name="Wolfner M.F."/>
            <person name="Wong A."/>
            <person name="Wong G.K."/>
            <person name="Wu C.I."/>
            <person name="Wu G."/>
            <person name="Yamamoto D."/>
            <person name="Yang H.P."/>
            <person name="Yang S.P."/>
            <person name="Yorke J.A."/>
            <person name="Yoshida K."/>
            <person name="Zdobnov E."/>
            <person name="Zhang P."/>
            <person name="Zhang Y."/>
            <person name="Zimin A.V."/>
            <person name="Baldwin J."/>
            <person name="Abdouelleil A."/>
            <person name="Abdulkadir J."/>
            <person name="Abebe A."/>
            <person name="Abera B."/>
            <person name="Abreu J."/>
            <person name="Acer S.C."/>
            <person name="Aftuck L."/>
            <person name="Alexander A."/>
            <person name="An P."/>
            <person name="Anderson E."/>
            <person name="Anderson S."/>
            <person name="Arachi H."/>
            <person name="Azer M."/>
            <person name="Bachantsang P."/>
            <person name="Barry A."/>
            <person name="Bayul T."/>
            <person name="Berlin A."/>
            <person name="Bessette D."/>
            <person name="Bloom T."/>
            <person name="Blye J."/>
            <person name="Boguslavskiy L."/>
            <person name="Bonnet C."/>
            <person name="Boukhgalter B."/>
            <person name="Bourzgui I."/>
            <person name="Brown A."/>
            <person name="Cahill P."/>
            <person name="Channer S."/>
            <person name="Cheshatsang Y."/>
            <person name="Chuda L."/>
            <person name="Citroen M."/>
            <person name="Collymore A."/>
            <person name="Cooke P."/>
            <person name="Costello M."/>
            <person name="D'Aco K."/>
            <person name="Daza R."/>
            <person name="De Haan G."/>
            <person name="DeGray S."/>
            <person name="DeMaso C."/>
            <person name="Dhargay N."/>
            <person name="Dooley K."/>
            <person name="Dooley E."/>
            <person name="Doricent M."/>
            <person name="Dorje P."/>
            <person name="Dorjee K."/>
            <person name="Dupes A."/>
            <person name="Elong R."/>
            <person name="Falk J."/>
            <person name="Farina A."/>
            <person name="Faro S."/>
            <person name="Ferguson D."/>
            <person name="Fisher S."/>
            <person name="Foley C.D."/>
            <person name="Franke A."/>
            <person name="Friedrich D."/>
            <person name="Gadbois L."/>
            <person name="Gearin G."/>
            <person name="Gearin C.R."/>
            <person name="Giannoukos G."/>
            <person name="Goode T."/>
            <person name="Graham J."/>
            <person name="Grandbois E."/>
            <person name="Grewal S."/>
            <person name="Gyaltsen K."/>
            <person name="Hafez N."/>
            <person name="Hagos B."/>
            <person name="Hall J."/>
            <person name="Henson C."/>
            <person name="Hollinger A."/>
            <person name="Honan T."/>
            <person name="Huard M.D."/>
            <person name="Hughes L."/>
            <person name="Hurhula B."/>
            <person name="Husby M.E."/>
            <person name="Kamat A."/>
            <person name="Kanga B."/>
            <person name="Kashin S."/>
            <person name="Khazanovich D."/>
            <person name="Kisner P."/>
            <person name="Lance K."/>
            <person name="Lara M."/>
            <person name="Lee W."/>
            <person name="Lennon N."/>
            <person name="Letendre F."/>
            <person name="LeVine R."/>
            <person name="Lipovsky A."/>
            <person name="Liu X."/>
            <person name="Liu J."/>
            <person name="Liu S."/>
            <person name="Lokyitsang T."/>
            <person name="Lokyitsang Y."/>
            <person name="Lubonja R."/>
            <person name="Lui A."/>
            <person name="MacDonald P."/>
            <person name="Magnisalis V."/>
            <person name="Maru K."/>
            <person name="Matthews C."/>
            <person name="McCusker W."/>
            <person name="McDonough S."/>
            <person name="Mehta T."/>
            <person name="Meldrim J."/>
            <person name="Meneus L."/>
            <person name="Mihai O."/>
            <person name="Mihalev A."/>
            <person name="Mihova T."/>
            <person name="Mittelman R."/>
            <person name="Mlenga V."/>
            <person name="Montmayeur A."/>
            <person name="Mulrain L."/>
            <person name="Navidi A."/>
            <person name="Naylor J."/>
            <person name="Negash T."/>
            <person name="Nguyen T."/>
            <person name="Nguyen N."/>
            <person name="Nicol R."/>
            <person name="Norbu C."/>
            <person name="Norbu N."/>
            <person name="Novod N."/>
            <person name="O'Neill B."/>
            <person name="Osman S."/>
            <person name="Markiewicz E."/>
            <person name="Oyono O.L."/>
            <person name="Patti C."/>
            <person name="Phunkhang P."/>
            <person name="Pierre F."/>
            <person name="Priest M."/>
            <person name="Raghuraman S."/>
            <person name="Rege F."/>
            <person name="Reyes R."/>
            <person name="Rise C."/>
            <person name="Rogov P."/>
            <person name="Ross K."/>
            <person name="Ryan E."/>
            <person name="Settipalli S."/>
            <person name="Shea T."/>
            <person name="Sherpa N."/>
            <person name="Shi L."/>
            <person name="Shih D."/>
            <person name="Sparrow T."/>
            <person name="Spaulding J."/>
            <person name="Stalker J."/>
            <person name="Stange-Thomann N."/>
            <person name="Stavropoulos S."/>
            <person name="Stone C."/>
            <person name="Strader C."/>
            <person name="Tesfaye S."/>
            <person name="Thomson T."/>
            <person name="Thoulutsang Y."/>
            <person name="Thoulutsang D."/>
            <person name="Topham K."/>
            <person name="Topping I."/>
            <person name="Tsamla T."/>
            <person name="Vassiliev H."/>
            <person name="Vo A."/>
            <person name="Wangchuk T."/>
            <person name="Wangdi T."/>
            <person name="Weiand M."/>
            <person name="Wilkinson J."/>
            <person name="Wilson A."/>
            <person name="Yadav S."/>
            <person name="Young G."/>
            <person name="Yu Q."/>
            <person name="Zembek L."/>
            <person name="Zhong D."/>
            <person name="Zimmer A."/>
            <person name="Zwirko Z."/>
            <person name="Jaffe D.B."/>
            <person name="Alvarez P."/>
            <person name="Brockman W."/>
            <person name="Butler J."/>
            <person name="Chin C."/>
            <person name="Gnerre S."/>
            <person name="Grabherr M."/>
            <person name="Kleber M."/>
            <person name="Mauceli E."/>
            <person name="MacCallum I."/>
        </authorList>
    </citation>
    <scope>NUCLEOTIDE SEQUENCE [LARGE SCALE GENOMIC DNA]</scope>
    <source>
        <strain evidence="4">white501</strain>
    </source>
</reference>
<evidence type="ECO:0000256" key="2">
    <source>
        <dbReference type="SAM" id="MobiDB-lite"/>
    </source>
</evidence>
<dbReference type="GO" id="GO:0005868">
    <property type="term" value="C:cytoplasmic dynein complex"/>
    <property type="evidence" value="ECO:0007669"/>
    <property type="project" value="TreeGrafter"/>
</dbReference>
<dbReference type="GO" id="GO:0045505">
    <property type="term" value="F:dynein intermediate chain binding"/>
    <property type="evidence" value="ECO:0007669"/>
    <property type="project" value="TreeGrafter"/>
</dbReference>
<dbReference type="OMA" id="VYQRMCH"/>
<evidence type="ECO:0000313" key="3">
    <source>
        <dbReference type="EMBL" id="EDX05969.1"/>
    </source>
</evidence>
<dbReference type="GO" id="GO:0005737">
    <property type="term" value="C:cytoplasm"/>
    <property type="evidence" value="ECO:0007669"/>
    <property type="project" value="TreeGrafter"/>
</dbReference>
<evidence type="ECO:0000256" key="1">
    <source>
        <dbReference type="ARBA" id="ARBA00005361"/>
    </source>
</evidence>
<dbReference type="GO" id="GO:0007018">
    <property type="term" value="P:microtubule-based movement"/>
    <property type="evidence" value="ECO:0007669"/>
    <property type="project" value="TreeGrafter"/>
</dbReference>
<dbReference type="EMBL" id="CM000362">
    <property type="protein sequence ID" value="EDX05969.1"/>
    <property type="molecule type" value="Genomic_DNA"/>
</dbReference>
<comment type="similarity">
    <text evidence="1">Belongs to the dynein light chain Tctex-type family.</text>
</comment>
<protein>
    <submittedName>
        <fullName evidence="3">GD10456</fullName>
    </submittedName>
</protein>
<dbReference type="HOGENOM" id="CLU_1066615_0_0_1"/>
<sequence>MTPTSPPPSGGLQLERPGSGFMISGTQAGRPRPNWKSAMAAVQIAALGVCFPAAGWQSCELRRRKPIGCRNTMTSWNTMKTRYESAGKSGVHQLHRGITASVRTTNRMNALLSESMLSRRRAAQNPEGEATGAEAGEPRKEKPKNDWKFFHTNFNMERAQKIIEDCIEERLLWDRFSRNYDSWRALQLAEGLAAEIRDRVKKLNHRRHRIVCLLSIVEKQNQGVYQRMCHLMDEKRDNFTQLVFERPTYFMIVVLYLVYKD</sequence>
<dbReference type="Gene3D" id="3.30.1140.40">
    <property type="entry name" value="Tctex-1"/>
    <property type="match status" value="1"/>
</dbReference>
<dbReference type="PhylomeDB" id="B4QDV7"/>
<dbReference type="OrthoDB" id="10248487at2759"/>